<name>A0A0P0RLY1_9BURK</name>
<keyword evidence="2" id="KW-0614">Plasmid</keyword>
<dbReference type="Proteomes" id="UP000019146">
    <property type="component" value="Plasmid unnamed"/>
</dbReference>
<sequence length="53" mass="5821">MIDRIAAAVCANHRPGTMPFAALRKTARTDVDVNGVRLSQQDRPSLRADPMTK</sequence>
<protein>
    <submittedName>
        <fullName evidence="2">Uncharacterized protein</fullName>
    </submittedName>
</protein>
<evidence type="ECO:0000256" key="1">
    <source>
        <dbReference type="SAM" id="MobiDB-lite"/>
    </source>
</evidence>
<geneLocation type="plasmid" evidence="3"/>
<reference evidence="2 3" key="1">
    <citation type="journal article" date="2014" name="Genome Announc.">
        <title>Draft Genome Sequence of the Haloacid-Degrading Burkholderia caribensis Strain MBA4.</title>
        <authorList>
            <person name="Pan Y."/>
            <person name="Kong K.F."/>
            <person name="Tsang J.S."/>
        </authorList>
    </citation>
    <scope>NUCLEOTIDE SEQUENCE [LARGE SCALE GENOMIC DNA]</scope>
    <source>
        <strain evidence="2 3">MBA4</strain>
        <plasmid evidence="3">Plasmid</plasmid>
    </source>
</reference>
<dbReference type="AlphaFoldDB" id="A0A0P0RLY1"/>
<evidence type="ECO:0000313" key="2">
    <source>
        <dbReference type="EMBL" id="ALL69655.1"/>
    </source>
</evidence>
<dbReference type="EMBL" id="CP012748">
    <property type="protein sequence ID" value="ALL69655.1"/>
    <property type="molecule type" value="Genomic_DNA"/>
</dbReference>
<dbReference type="KEGG" id="bcai:K788_0006269"/>
<feature type="compositionally biased region" description="Basic and acidic residues" evidence="1">
    <location>
        <begin position="44"/>
        <end position="53"/>
    </location>
</feature>
<accession>A0A0P0RLY1</accession>
<gene>
    <name evidence="2" type="ORF">K788_0006269</name>
</gene>
<feature type="region of interest" description="Disordered" evidence="1">
    <location>
        <begin position="33"/>
        <end position="53"/>
    </location>
</feature>
<organism evidence="2 3">
    <name type="scientific">Paraburkholderia caribensis MBA4</name>
    <dbReference type="NCBI Taxonomy" id="1323664"/>
    <lineage>
        <taxon>Bacteria</taxon>
        <taxon>Pseudomonadati</taxon>
        <taxon>Pseudomonadota</taxon>
        <taxon>Betaproteobacteria</taxon>
        <taxon>Burkholderiales</taxon>
        <taxon>Burkholderiaceae</taxon>
        <taxon>Paraburkholderia</taxon>
    </lineage>
</organism>
<evidence type="ECO:0000313" key="3">
    <source>
        <dbReference type="Proteomes" id="UP000019146"/>
    </source>
</evidence>
<proteinExistence type="predicted"/>